<keyword evidence="5" id="KW-0282">Flagellum</keyword>
<feature type="domain" description="Flagellar basal-body/hook protein C-terminal" evidence="4">
    <location>
        <begin position="80"/>
        <end position="118"/>
    </location>
</feature>
<evidence type="ECO:0000259" key="4">
    <source>
        <dbReference type="Pfam" id="PF06429"/>
    </source>
</evidence>
<keyword evidence="6" id="KW-1185">Reference proteome</keyword>
<dbReference type="GO" id="GO:0009425">
    <property type="term" value="C:bacterial-type flagellum basal body"/>
    <property type="evidence" value="ECO:0007669"/>
    <property type="project" value="UniProtKB-SubCell"/>
</dbReference>
<dbReference type="PANTHER" id="PTHR30435:SF19">
    <property type="entry name" value="FLAGELLAR BASAL-BODY ROD PROTEIN FLGG"/>
    <property type="match status" value="1"/>
</dbReference>
<keyword evidence="5" id="KW-0969">Cilium</keyword>
<dbReference type="GO" id="GO:0071978">
    <property type="term" value="P:bacterial-type flagellum-dependent swarming motility"/>
    <property type="evidence" value="ECO:0007669"/>
    <property type="project" value="TreeGrafter"/>
</dbReference>
<dbReference type="InterPro" id="IPR010930">
    <property type="entry name" value="Flg_bb/hook_C_dom"/>
</dbReference>
<gene>
    <name evidence="5" type="ORF">DSM101010T_11500</name>
</gene>
<evidence type="ECO:0000256" key="2">
    <source>
        <dbReference type="ARBA" id="ARBA00009677"/>
    </source>
</evidence>
<accession>A0A7J0BI45</accession>
<protein>
    <submittedName>
        <fullName evidence="5">Flagellar basal body rod protein FlgG</fullName>
    </submittedName>
</protein>
<name>A0A7J0BI45_9BACT</name>
<comment type="subcellular location">
    <subcellularLocation>
        <location evidence="1">Bacterial flagellum basal body</location>
    </subcellularLocation>
</comment>
<comment type="caution">
    <text evidence="5">The sequence shown here is derived from an EMBL/GenBank/DDBJ whole genome shotgun (WGS) entry which is preliminary data.</text>
</comment>
<dbReference type="Pfam" id="PF06429">
    <property type="entry name" value="Flg_bbr_C"/>
    <property type="match status" value="1"/>
</dbReference>
<keyword evidence="5" id="KW-0966">Cell projection</keyword>
<evidence type="ECO:0000313" key="6">
    <source>
        <dbReference type="Proteomes" id="UP000503840"/>
    </source>
</evidence>
<evidence type="ECO:0000256" key="1">
    <source>
        <dbReference type="ARBA" id="ARBA00004117"/>
    </source>
</evidence>
<dbReference type="RefSeq" id="WP_174404460.1">
    <property type="nucleotide sequence ID" value="NZ_BLVO01000012.1"/>
</dbReference>
<comment type="similarity">
    <text evidence="2">Belongs to the flagella basal body rod proteins family.</text>
</comment>
<dbReference type="Proteomes" id="UP000503840">
    <property type="component" value="Unassembled WGS sequence"/>
</dbReference>
<evidence type="ECO:0000256" key="3">
    <source>
        <dbReference type="ARBA" id="ARBA00023143"/>
    </source>
</evidence>
<dbReference type="EMBL" id="BLVO01000012">
    <property type="protein sequence ID" value="GFM32785.1"/>
    <property type="molecule type" value="Genomic_DNA"/>
</dbReference>
<sequence length="126" mass="13486">MRIDANISALDAIALSQQATANDVANANTDGYKSSDVLLETGPEGQGVQVSEVRQDTSAGPAVRYEDGSYTQQGGDMAVQEVVEGSNTDYVHETVNMIRDENAYAANVRAIRSQMELIGNFIDEVA</sequence>
<reference evidence="5 6" key="1">
    <citation type="submission" date="2020-05" db="EMBL/GenBank/DDBJ databases">
        <title>Draft genome sequence of Desulfovibrio sp. strain HN2T.</title>
        <authorList>
            <person name="Ueno A."/>
            <person name="Tamazawa S."/>
            <person name="Tamamura S."/>
            <person name="Murakami T."/>
            <person name="Kiyama T."/>
            <person name="Inomata H."/>
            <person name="Amano Y."/>
            <person name="Miyakawa K."/>
            <person name="Tamaki H."/>
            <person name="Naganuma T."/>
            <person name="Kaneko K."/>
        </authorList>
    </citation>
    <scope>NUCLEOTIDE SEQUENCE [LARGE SCALE GENOMIC DNA]</scope>
    <source>
        <strain evidence="5 6">HN2</strain>
    </source>
</reference>
<organism evidence="5 6">
    <name type="scientific">Desulfovibrio subterraneus</name>
    <dbReference type="NCBI Taxonomy" id="2718620"/>
    <lineage>
        <taxon>Bacteria</taxon>
        <taxon>Pseudomonadati</taxon>
        <taxon>Thermodesulfobacteriota</taxon>
        <taxon>Desulfovibrionia</taxon>
        <taxon>Desulfovibrionales</taxon>
        <taxon>Desulfovibrionaceae</taxon>
        <taxon>Desulfovibrio</taxon>
    </lineage>
</organism>
<proteinExistence type="inferred from homology"/>
<keyword evidence="3" id="KW-0975">Bacterial flagellum</keyword>
<dbReference type="PANTHER" id="PTHR30435">
    <property type="entry name" value="FLAGELLAR PROTEIN"/>
    <property type="match status" value="1"/>
</dbReference>
<dbReference type="AlphaFoldDB" id="A0A7J0BI45"/>
<evidence type="ECO:0000313" key="5">
    <source>
        <dbReference type="EMBL" id="GFM32785.1"/>
    </source>
</evidence>